<sequence length="968" mass="106845">SDLNGEETFIAKATFKNGKTKDNIVFKTDKGAKVETEWIDATTAKITIQKTFDFAKESIIATVSPTTQKTEEPKAKDDIAGKVNIWHLSQKPINVTLVSVNGATIPAKAAEDLNTIYNKAGVQFSVKEENIRIDNLPNKIICGSSDLLNTYTLDQISITTAIRKALGSSYDKETYYMLYTGSTADNGVDGFMPLGRQYGFIFDNKNHTLAHELGHGALRLEHPFTEFKTTKGSTTLLMDYADGTKLDHNNWQSIHGGGWKPYLFQNDADGALAGGYAIAPDWSFVSNGSEGTVKASGDSDSKGFLRGIVVNDVTYIWKLDSDRKFKYLNENSVPYTNPQILPKEDKDLIFLFFANQNSRGKYIKTVYKELASIIKSKSDKDLSDFITKHSTPDLYTKAKDEKRNTYWGYVGCSNCDSNGVENGSSDEQKLQDLIAKLKIKTGVESVASEAIILDKNNPQYQEKLAEALEKTSYILATYDSSGKESLKLQYKLQVPKAIKDLFPDFKTSDNCIQDYINNSLENLHKNLIYKNYQPVDQASLEICTVFYQGFFGMWSCATSEESIANSGEIQQCLAGATHEAIAMIDVVALVNGVATLAKEGTKTYLESYVKYYENLQSISSTIIQGSEVQTTQILGAVLIPPYNIASQVIDKVVKVADNFKKSYFTECNKTEFKNGKIADICWYRYGQLGAMIAPIIYTGGEYAVTKVKQIANISKTSITLAENVIKLNEKLIAKGVYLLEADGKTLIKNATTGEVVTVKGTAVKDVEKALDELGVVQGAGSFIPNLLNKVDNIENAVVSVAKNEAEILDELVKTNNTVTENAKKFWAQHEMNVTKHLDDVYGSGKVGQQITVDIYIQGQTLPVRCRIDNLIDVGGGKFRIVDGKSSIINNLSTKTPTELLNSMSTVNQKAFYDALKNGTITQIKPAGARAQTFLGNLNPIQVEKSVDFFVNDVSTNGYNIFKKTLILQ</sequence>
<feature type="non-terminal residue" evidence="1">
    <location>
        <position position="1"/>
    </location>
</feature>
<gene>
    <name evidence="1" type="ORF">SAMN05444355_1171</name>
</gene>
<dbReference type="AlphaFoldDB" id="A0A1H9QKH8"/>
<evidence type="ECO:0000313" key="2">
    <source>
        <dbReference type="Proteomes" id="UP000183658"/>
    </source>
</evidence>
<dbReference type="Proteomes" id="UP000183658">
    <property type="component" value="Unassembled WGS sequence"/>
</dbReference>
<evidence type="ECO:0000313" key="1">
    <source>
        <dbReference type="EMBL" id="SER60920.1"/>
    </source>
</evidence>
<accession>A0A1H9QKH8</accession>
<reference evidence="2" key="1">
    <citation type="submission" date="2016-10" db="EMBL/GenBank/DDBJ databases">
        <authorList>
            <person name="Varghese N."/>
            <person name="Submissions S."/>
        </authorList>
    </citation>
    <scope>NUCLEOTIDE SEQUENCE [LARGE SCALE GENOMIC DNA]</scope>
    <source>
        <strain evidence="2">DSM 15719</strain>
    </source>
</reference>
<keyword evidence="2" id="KW-1185">Reference proteome</keyword>
<organism evidence="1 2">
    <name type="scientific">Flavobacterium frigoris</name>
    <dbReference type="NCBI Taxonomy" id="229204"/>
    <lineage>
        <taxon>Bacteria</taxon>
        <taxon>Pseudomonadati</taxon>
        <taxon>Bacteroidota</taxon>
        <taxon>Flavobacteriia</taxon>
        <taxon>Flavobacteriales</taxon>
        <taxon>Flavobacteriaceae</taxon>
        <taxon>Flavobacterium</taxon>
    </lineage>
</organism>
<proteinExistence type="predicted"/>
<protein>
    <submittedName>
        <fullName evidence="1">Uncharacterized protein</fullName>
    </submittedName>
</protein>
<name>A0A1H9QKH8_FLAFI</name>
<dbReference type="EMBL" id="FOFZ01000017">
    <property type="protein sequence ID" value="SER60920.1"/>
    <property type="molecule type" value="Genomic_DNA"/>
</dbReference>